<sequence>MLRRSRLLVPLLCAAALLATGCDGNSAAADRTSASQAALTPLRLKPVSPVPRALAKLAPDGNLGMPKGWNIDSSGVVRSGRNLAFLAVPPANSASDGRGSQTWVVDPATGTARRYRQVDSGWTANTVTLGSGWLLRVESRQLDGSDCGEADSQAADCYRWRLYGQPLTSARPVLLAESAHAGRQSQVPHPLADGGSFVWEAAVTGAKAGVFRWTPGGGKAVRVLTRARFGQLDVDGGTLYLTEGRLSQDGGTSTRTTYRVGLRQRSAVAAKVATFTGGGGFAVRGGRIAYYPRSADENTRIKVLTIGARTAPVEVGKTINGFYTVDWITRNRLVTWSISGYALNDVRQPAKATVFAADAVGLGVPRGYDDTLYVVYDPYQFADSRGARPTVLAWRHSSS</sequence>
<protein>
    <recommendedName>
        <fullName evidence="4">Lipoprotein</fullName>
    </recommendedName>
</protein>
<comment type="caution">
    <text evidence="2">The sequence shown here is derived from an EMBL/GenBank/DDBJ whole genome shotgun (WGS) entry which is preliminary data.</text>
</comment>
<organism evidence="2 3">
    <name type="scientific">Streptomyces hokutonensis</name>
    <dbReference type="NCBI Taxonomy" id="1306990"/>
    <lineage>
        <taxon>Bacteria</taxon>
        <taxon>Bacillati</taxon>
        <taxon>Actinomycetota</taxon>
        <taxon>Actinomycetes</taxon>
        <taxon>Kitasatosporales</taxon>
        <taxon>Streptomycetaceae</taxon>
        <taxon>Streptomyces</taxon>
    </lineage>
</organism>
<dbReference type="RefSeq" id="WP_388113519.1">
    <property type="nucleotide sequence ID" value="NZ_JBIAHM010000017.1"/>
</dbReference>
<proteinExistence type="predicted"/>
<gene>
    <name evidence="2" type="ORF">ACFYNQ_39315</name>
</gene>
<evidence type="ECO:0000256" key="1">
    <source>
        <dbReference type="SAM" id="SignalP"/>
    </source>
</evidence>
<dbReference type="EMBL" id="JBIAHM010000017">
    <property type="protein sequence ID" value="MFE9604581.1"/>
    <property type="molecule type" value="Genomic_DNA"/>
</dbReference>
<dbReference type="PROSITE" id="PS51257">
    <property type="entry name" value="PROKAR_LIPOPROTEIN"/>
    <property type="match status" value="1"/>
</dbReference>
<keyword evidence="3" id="KW-1185">Reference proteome</keyword>
<keyword evidence="1" id="KW-0732">Signal</keyword>
<evidence type="ECO:0008006" key="4">
    <source>
        <dbReference type="Google" id="ProtNLM"/>
    </source>
</evidence>
<evidence type="ECO:0000313" key="2">
    <source>
        <dbReference type="EMBL" id="MFE9604581.1"/>
    </source>
</evidence>
<accession>A0ABW6MEM5</accession>
<feature type="signal peptide" evidence="1">
    <location>
        <begin position="1"/>
        <end position="28"/>
    </location>
</feature>
<feature type="chain" id="PRO_5047267032" description="Lipoprotein" evidence="1">
    <location>
        <begin position="29"/>
        <end position="399"/>
    </location>
</feature>
<reference evidence="2 3" key="1">
    <citation type="submission" date="2024-10" db="EMBL/GenBank/DDBJ databases">
        <title>The Natural Products Discovery Center: Release of the First 8490 Sequenced Strains for Exploring Actinobacteria Biosynthetic Diversity.</title>
        <authorList>
            <person name="Kalkreuter E."/>
            <person name="Kautsar S.A."/>
            <person name="Yang D."/>
            <person name="Bader C.D."/>
            <person name="Teijaro C.N."/>
            <person name="Fluegel L."/>
            <person name="Davis C.M."/>
            <person name="Simpson J.R."/>
            <person name="Lauterbach L."/>
            <person name="Steele A.D."/>
            <person name="Gui C."/>
            <person name="Meng S."/>
            <person name="Li G."/>
            <person name="Viehrig K."/>
            <person name="Ye F."/>
            <person name="Su P."/>
            <person name="Kiefer A.F."/>
            <person name="Nichols A."/>
            <person name="Cepeda A.J."/>
            <person name="Yan W."/>
            <person name="Fan B."/>
            <person name="Jiang Y."/>
            <person name="Adhikari A."/>
            <person name="Zheng C.-J."/>
            <person name="Schuster L."/>
            <person name="Cowan T.M."/>
            <person name="Smanski M.J."/>
            <person name="Chevrette M.G."/>
            <person name="De Carvalho L.P.S."/>
            <person name="Shen B."/>
        </authorList>
    </citation>
    <scope>NUCLEOTIDE SEQUENCE [LARGE SCALE GENOMIC DNA]</scope>
    <source>
        <strain evidence="2 3">NPDC006488</strain>
    </source>
</reference>
<dbReference type="Proteomes" id="UP001601303">
    <property type="component" value="Unassembled WGS sequence"/>
</dbReference>
<evidence type="ECO:0000313" key="3">
    <source>
        <dbReference type="Proteomes" id="UP001601303"/>
    </source>
</evidence>
<name>A0ABW6MEM5_9ACTN</name>